<evidence type="ECO:0000313" key="2">
    <source>
        <dbReference type="EMBL" id="PIZ96667.1"/>
    </source>
</evidence>
<dbReference type="EMBL" id="PFPL01000011">
    <property type="protein sequence ID" value="PIZ96667.1"/>
    <property type="molecule type" value="Genomic_DNA"/>
</dbReference>
<reference evidence="3" key="1">
    <citation type="submission" date="2017-09" db="EMBL/GenBank/DDBJ databases">
        <title>Depth-based differentiation of microbial function through sediment-hosted aquifers and enrichment of novel symbionts in the deep terrestrial subsurface.</title>
        <authorList>
            <person name="Probst A.J."/>
            <person name="Ladd B."/>
            <person name="Jarett J.K."/>
            <person name="Geller-Mcgrath D.E."/>
            <person name="Sieber C.M.K."/>
            <person name="Emerson J.B."/>
            <person name="Anantharaman K."/>
            <person name="Thomas B.C."/>
            <person name="Malmstrom R."/>
            <person name="Stieglmeier M."/>
            <person name="Klingl A."/>
            <person name="Woyke T."/>
            <person name="Ryan C.M."/>
            <person name="Banfield J.F."/>
        </authorList>
    </citation>
    <scope>NUCLEOTIDE SEQUENCE [LARGE SCALE GENOMIC DNA]</scope>
</reference>
<comment type="caution">
    <text evidence="2">The sequence shown here is derived from an EMBL/GenBank/DDBJ whole genome shotgun (WGS) entry which is preliminary data.</text>
</comment>
<evidence type="ECO:0000313" key="3">
    <source>
        <dbReference type="Proteomes" id="UP000231453"/>
    </source>
</evidence>
<proteinExistence type="predicted"/>
<dbReference type="Pfam" id="PF00990">
    <property type="entry name" value="GGDEF"/>
    <property type="match status" value="1"/>
</dbReference>
<evidence type="ECO:0000259" key="1">
    <source>
        <dbReference type="PROSITE" id="PS50887"/>
    </source>
</evidence>
<gene>
    <name evidence="2" type="ORF">COX80_00680</name>
</gene>
<dbReference type="PANTHER" id="PTHR45138:SF9">
    <property type="entry name" value="DIGUANYLATE CYCLASE DGCM-RELATED"/>
    <property type="match status" value="1"/>
</dbReference>
<dbReference type="CDD" id="cd01949">
    <property type="entry name" value="GGDEF"/>
    <property type="match status" value="1"/>
</dbReference>
<dbReference type="SUPFAM" id="SSF55073">
    <property type="entry name" value="Nucleotide cyclase"/>
    <property type="match status" value="1"/>
</dbReference>
<dbReference type="Gene3D" id="3.30.70.270">
    <property type="match status" value="1"/>
</dbReference>
<dbReference type="GO" id="GO:0052621">
    <property type="term" value="F:diguanylate cyclase activity"/>
    <property type="evidence" value="ECO:0007669"/>
    <property type="project" value="TreeGrafter"/>
</dbReference>
<dbReference type="PROSITE" id="PS50887">
    <property type="entry name" value="GGDEF"/>
    <property type="match status" value="1"/>
</dbReference>
<dbReference type="InterPro" id="IPR029787">
    <property type="entry name" value="Nucleotide_cyclase"/>
</dbReference>
<name>A0A2M7VBV1_9BACT</name>
<dbReference type="AlphaFoldDB" id="A0A2M7VBV1"/>
<dbReference type="NCBIfam" id="TIGR00254">
    <property type="entry name" value="GGDEF"/>
    <property type="match status" value="1"/>
</dbReference>
<organism evidence="2 3">
    <name type="scientific">Candidatus Magasanikbacteria bacterium CG_4_10_14_0_2_um_filter_33_14</name>
    <dbReference type="NCBI Taxonomy" id="1974636"/>
    <lineage>
        <taxon>Bacteria</taxon>
        <taxon>Candidatus Magasanikiibacteriota</taxon>
    </lineage>
</organism>
<dbReference type="SMART" id="SM00267">
    <property type="entry name" value="GGDEF"/>
    <property type="match status" value="1"/>
</dbReference>
<sequence>MSERPMPREIRFAGEDVKINELKKAIDTYFEEKQKDGISENDRKRIWESFSDKYKRTIKRTRRDGGVITPEKSSQIATELLSEARTLVEGLAQEKKESLSPELLNRYGAEQEFLRRVEKAKKDGDVVVLVTFDLDGFKTINDTIGHTDGDNFLKELAEKLNTSIRPEDIGIRFSGDEFGVLMSVPEEQKDNIKTFVERIVHKVETAVKRPDKTNQEMSTGYIIVENDEPDNENFFENSRKKSDKGSEVSKLIKIQKIINGEVTTSKDRVVSSDKTEGYFEDGEKEKLAYVRQVMRPMREVLKNKPEQEIVEAALQCYEKLVEKK</sequence>
<protein>
    <recommendedName>
        <fullName evidence="1">GGDEF domain-containing protein</fullName>
    </recommendedName>
</protein>
<accession>A0A2M7VBV1</accession>
<feature type="domain" description="GGDEF" evidence="1">
    <location>
        <begin position="125"/>
        <end position="254"/>
    </location>
</feature>
<dbReference type="PANTHER" id="PTHR45138">
    <property type="entry name" value="REGULATORY COMPONENTS OF SENSORY TRANSDUCTION SYSTEM"/>
    <property type="match status" value="1"/>
</dbReference>
<dbReference type="InterPro" id="IPR043128">
    <property type="entry name" value="Rev_trsase/Diguanyl_cyclase"/>
</dbReference>
<dbReference type="InterPro" id="IPR050469">
    <property type="entry name" value="Diguanylate_Cyclase"/>
</dbReference>
<dbReference type="InterPro" id="IPR000160">
    <property type="entry name" value="GGDEF_dom"/>
</dbReference>
<dbReference type="Proteomes" id="UP000231453">
    <property type="component" value="Unassembled WGS sequence"/>
</dbReference>